<gene>
    <name evidence="2" type="ORF">Pmi06nite_62530</name>
</gene>
<protein>
    <recommendedName>
        <fullName evidence="1">SIS domain-containing protein</fullName>
    </recommendedName>
</protein>
<reference evidence="2 3" key="1">
    <citation type="submission" date="2021-01" db="EMBL/GenBank/DDBJ databases">
        <title>Whole genome shotgun sequence of Planotetraspora mira NBRC 15435.</title>
        <authorList>
            <person name="Komaki H."/>
            <person name="Tamura T."/>
        </authorList>
    </citation>
    <scope>NUCLEOTIDE SEQUENCE [LARGE SCALE GENOMIC DNA]</scope>
    <source>
        <strain evidence="2 3">NBRC 15435</strain>
    </source>
</reference>
<dbReference type="EMBL" id="BOOO01000036">
    <property type="protein sequence ID" value="GII32811.1"/>
    <property type="molecule type" value="Genomic_DNA"/>
</dbReference>
<comment type="caution">
    <text evidence="2">The sequence shown here is derived from an EMBL/GenBank/DDBJ whole genome shotgun (WGS) entry which is preliminary data.</text>
</comment>
<dbReference type="InterPro" id="IPR001347">
    <property type="entry name" value="SIS_dom"/>
</dbReference>
<dbReference type="SUPFAM" id="SSF53697">
    <property type="entry name" value="SIS domain"/>
    <property type="match status" value="1"/>
</dbReference>
<sequence>MARLASARAARLARTCRRQGDYARDKSFTRGCDARGISSSDTHRSLTTTVKERHMSVASIEQVAREAFARRDTAGGALARDAELITRTARDMAVRFRRGGKLVVFGSGGAGTDAAHVAVEFMHPVIVGKPALPALALSNDAATVSAVGTDDGMAEVFAHQVRHWADPGDIALGISRDGGSPAVRQGLAAAHDLDLLTVALTGAHHADRTDHADRAGPMTRADHVIAVASTDPAVVKEIHVTTYHLMWELVHVFLEQGGEALT</sequence>
<dbReference type="CDD" id="cd05006">
    <property type="entry name" value="SIS_GmhA"/>
    <property type="match status" value="1"/>
</dbReference>
<dbReference type="AlphaFoldDB" id="A0A8J3X9Z1"/>
<dbReference type="InterPro" id="IPR046348">
    <property type="entry name" value="SIS_dom_sf"/>
</dbReference>
<dbReference type="GO" id="GO:0097367">
    <property type="term" value="F:carbohydrate derivative binding"/>
    <property type="evidence" value="ECO:0007669"/>
    <property type="project" value="InterPro"/>
</dbReference>
<feature type="domain" description="SIS" evidence="1">
    <location>
        <begin position="92"/>
        <end position="262"/>
    </location>
</feature>
<dbReference type="Gene3D" id="3.40.50.10490">
    <property type="entry name" value="Glucose-6-phosphate isomerase like protein, domain 1"/>
    <property type="match status" value="1"/>
</dbReference>
<dbReference type="PROSITE" id="PS51464">
    <property type="entry name" value="SIS"/>
    <property type="match status" value="1"/>
</dbReference>
<dbReference type="PANTHER" id="PTHR30390">
    <property type="entry name" value="SEDOHEPTULOSE 7-PHOSPHATE ISOMERASE / DNAA INITIATOR-ASSOCIATING FACTOR FOR REPLICATION INITIATION"/>
    <property type="match status" value="1"/>
</dbReference>
<evidence type="ECO:0000313" key="2">
    <source>
        <dbReference type="EMBL" id="GII32811.1"/>
    </source>
</evidence>
<evidence type="ECO:0000313" key="3">
    <source>
        <dbReference type="Proteomes" id="UP000650628"/>
    </source>
</evidence>
<organism evidence="2 3">
    <name type="scientific">Planotetraspora mira</name>
    <dbReference type="NCBI Taxonomy" id="58121"/>
    <lineage>
        <taxon>Bacteria</taxon>
        <taxon>Bacillati</taxon>
        <taxon>Actinomycetota</taxon>
        <taxon>Actinomycetes</taxon>
        <taxon>Streptosporangiales</taxon>
        <taxon>Streptosporangiaceae</taxon>
        <taxon>Planotetraspora</taxon>
    </lineage>
</organism>
<dbReference type="GO" id="GO:1901135">
    <property type="term" value="P:carbohydrate derivative metabolic process"/>
    <property type="evidence" value="ECO:0007669"/>
    <property type="project" value="InterPro"/>
</dbReference>
<dbReference type="InterPro" id="IPR050099">
    <property type="entry name" value="SIS_GmhA/DiaA_subfam"/>
</dbReference>
<evidence type="ECO:0000259" key="1">
    <source>
        <dbReference type="PROSITE" id="PS51464"/>
    </source>
</evidence>
<accession>A0A8J3X9Z1</accession>
<dbReference type="Pfam" id="PF13580">
    <property type="entry name" value="SIS_2"/>
    <property type="match status" value="1"/>
</dbReference>
<keyword evidence="3" id="KW-1185">Reference proteome</keyword>
<proteinExistence type="predicted"/>
<name>A0A8J3X9Z1_9ACTN</name>
<dbReference type="Proteomes" id="UP000650628">
    <property type="component" value="Unassembled WGS sequence"/>
</dbReference>
<dbReference type="InterPro" id="IPR035461">
    <property type="entry name" value="GmhA/DiaA"/>
</dbReference>